<dbReference type="InterPro" id="IPR016030">
    <property type="entry name" value="CblAdoTrfase-like"/>
</dbReference>
<sequence length="186" mass="20289">MKIYTKTGDTGETGLFGGGRVRKDSVRVDAYGEVDELNASLGLARSLSMPSDLDALLLRLQDQLFTVGAVLATPVGTKASEHIPQLKAEWVTDMEKAIDAFETELSPMTHFILPGGSVAAAALHLSRTVCRRAERRVVAALREGEAQQEAVVYLNRLSDLLFVMARIANHRAGIQDVKWIPEKSSK</sequence>
<evidence type="ECO:0000256" key="14">
    <source>
        <dbReference type="ARBA" id="ARBA00048692"/>
    </source>
</evidence>
<evidence type="ECO:0000256" key="13">
    <source>
        <dbReference type="ARBA" id="ARBA00048555"/>
    </source>
</evidence>
<evidence type="ECO:0000259" key="16">
    <source>
        <dbReference type="Pfam" id="PF01923"/>
    </source>
</evidence>
<evidence type="ECO:0000256" key="4">
    <source>
        <dbReference type="ARBA" id="ARBA00012454"/>
    </source>
</evidence>
<organism evidence="17 18">
    <name type="scientific">Archangium violaceum Cb vi76</name>
    <dbReference type="NCBI Taxonomy" id="1406225"/>
    <lineage>
        <taxon>Bacteria</taxon>
        <taxon>Pseudomonadati</taxon>
        <taxon>Myxococcota</taxon>
        <taxon>Myxococcia</taxon>
        <taxon>Myxococcales</taxon>
        <taxon>Cystobacterineae</taxon>
        <taxon>Archangiaceae</taxon>
        <taxon>Archangium</taxon>
    </lineage>
</organism>
<evidence type="ECO:0000256" key="2">
    <source>
        <dbReference type="ARBA" id="ARBA00005121"/>
    </source>
</evidence>
<dbReference type="GO" id="GO:0005524">
    <property type="term" value="F:ATP binding"/>
    <property type="evidence" value="ECO:0007669"/>
    <property type="project" value="UniProtKB-UniRule"/>
</dbReference>
<dbReference type="EC" id="2.5.1.17" evidence="4 15"/>
<evidence type="ECO:0000256" key="11">
    <source>
        <dbReference type="ARBA" id="ARBA00033334"/>
    </source>
</evidence>
<keyword evidence="9 15" id="KW-0067">ATP-binding</keyword>
<keyword evidence="15" id="KW-0169">Cobalamin biosynthesis</keyword>
<comment type="catalytic activity">
    <reaction evidence="14 15">
        <text>2 cob(II)alamin + reduced [electron-transfer flavoprotein] + 2 ATP = 2 adenosylcob(III)alamin + 2 triphosphate + oxidized [electron-transfer flavoprotein] + 3 H(+)</text>
        <dbReference type="Rhea" id="RHEA:28671"/>
        <dbReference type="Rhea" id="RHEA-COMP:10685"/>
        <dbReference type="Rhea" id="RHEA-COMP:10686"/>
        <dbReference type="ChEBI" id="CHEBI:15378"/>
        <dbReference type="ChEBI" id="CHEBI:16304"/>
        <dbReference type="ChEBI" id="CHEBI:18036"/>
        <dbReference type="ChEBI" id="CHEBI:18408"/>
        <dbReference type="ChEBI" id="CHEBI:30616"/>
        <dbReference type="ChEBI" id="CHEBI:57692"/>
        <dbReference type="ChEBI" id="CHEBI:58307"/>
        <dbReference type="EC" id="2.5.1.17"/>
    </reaction>
</comment>
<evidence type="ECO:0000256" key="7">
    <source>
        <dbReference type="ARBA" id="ARBA00022679"/>
    </source>
</evidence>
<keyword evidence="6" id="KW-0963">Cytoplasm</keyword>
<evidence type="ECO:0000256" key="15">
    <source>
        <dbReference type="RuleBase" id="RU366026"/>
    </source>
</evidence>
<evidence type="ECO:0000256" key="6">
    <source>
        <dbReference type="ARBA" id="ARBA00022490"/>
    </source>
</evidence>
<keyword evidence="7 15" id="KW-0808">Transferase</keyword>
<proteinExistence type="inferred from homology"/>
<evidence type="ECO:0000256" key="12">
    <source>
        <dbReference type="ARBA" id="ARBA00033354"/>
    </source>
</evidence>
<dbReference type="Pfam" id="PF01923">
    <property type="entry name" value="Cob_adeno_trans"/>
    <property type="match status" value="1"/>
</dbReference>
<dbReference type="RefSeq" id="WP_043392651.1">
    <property type="nucleotide sequence ID" value="NZ_JPMI01000057.1"/>
</dbReference>
<dbReference type="AlphaFoldDB" id="A0A084SXY2"/>
<dbReference type="GO" id="GO:0008817">
    <property type="term" value="F:corrinoid adenosyltransferase activity"/>
    <property type="evidence" value="ECO:0007669"/>
    <property type="project" value="UniProtKB-UniRule"/>
</dbReference>
<evidence type="ECO:0000256" key="1">
    <source>
        <dbReference type="ARBA" id="ARBA00004496"/>
    </source>
</evidence>
<comment type="catalytic activity">
    <reaction evidence="13 15">
        <text>2 cob(II)yrinate a,c diamide + reduced [electron-transfer flavoprotein] + 2 ATP = 2 adenosylcob(III)yrinate a,c-diamide + 2 triphosphate + oxidized [electron-transfer flavoprotein] + 3 H(+)</text>
        <dbReference type="Rhea" id="RHEA:11528"/>
        <dbReference type="Rhea" id="RHEA-COMP:10685"/>
        <dbReference type="Rhea" id="RHEA-COMP:10686"/>
        <dbReference type="ChEBI" id="CHEBI:15378"/>
        <dbReference type="ChEBI" id="CHEBI:18036"/>
        <dbReference type="ChEBI" id="CHEBI:30616"/>
        <dbReference type="ChEBI" id="CHEBI:57692"/>
        <dbReference type="ChEBI" id="CHEBI:58307"/>
        <dbReference type="ChEBI" id="CHEBI:58503"/>
        <dbReference type="ChEBI" id="CHEBI:58537"/>
        <dbReference type="EC" id="2.5.1.17"/>
    </reaction>
</comment>
<evidence type="ECO:0000313" key="17">
    <source>
        <dbReference type="EMBL" id="KFA93317.1"/>
    </source>
</evidence>
<dbReference type="Gene3D" id="1.20.1200.10">
    <property type="entry name" value="Cobalamin adenosyltransferase-like"/>
    <property type="match status" value="1"/>
</dbReference>
<evidence type="ECO:0000313" key="18">
    <source>
        <dbReference type="Proteomes" id="UP000028547"/>
    </source>
</evidence>
<dbReference type="EMBL" id="JPMI01000057">
    <property type="protein sequence ID" value="KFA93317.1"/>
    <property type="molecule type" value="Genomic_DNA"/>
</dbReference>
<dbReference type="FunFam" id="1.20.1200.10:FF:000003">
    <property type="entry name" value="ATP:cob(I)alamin adenosyltransferase"/>
    <property type="match status" value="1"/>
</dbReference>
<comment type="similarity">
    <text evidence="3 15">Belongs to the Cob(I)alamin adenosyltransferase family.</text>
</comment>
<protein>
    <recommendedName>
        <fullName evidence="5 15">Corrinoid adenosyltransferase</fullName>
        <ecNumber evidence="4 15">2.5.1.17</ecNumber>
    </recommendedName>
    <alternativeName>
        <fullName evidence="10 15">Cob(II)alamin adenosyltransferase</fullName>
    </alternativeName>
    <alternativeName>
        <fullName evidence="12 15">Cob(II)yrinic acid a,c-diamide adenosyltransferase</fullName>
    </alternativeName>
    <alternativeName>
        <fullName evidence="11 15">Cobinamide/cobalamin adenosyltransferase</fullName>
    </alternativeName>
</protein>
<comment type="subcellular location">
    <subcellularLocation>
        <location evidence="1">Cytoplasm</location>
    </subcellularLocation>
</comment>
<name>A0A084SXY2_9BACT</name>
<comment type="pathway">
    <text evidence="2 15">Cofactor biosynthesis; adenosylcobalamin biosynthesis; adenosylcobalamin from cob(II)yrinate a,c-diamide: step 2/7.</text>
</comment>
<dbReference type="Proteomes" id="UP000028547">
    <property type="component" value="Unassembled WGS sequence"/>
</dbReference>
<evidence type="ECO:0000256" key="3">
    <source>
        <dbReference type="ARBA" id="ARBA00007487"/>
    </source>
</evidence>
<keyword evidence="8 15" id="KW-0547">Nucleotide-binding</keyword>
<gene>
    <name evidence="17" type="ORF">Q664_10075</name>
</gene>
<evidence type="ECO:0000256" key="8">
    <source>
        <dbReference type="ARBA" id="ARBA00022741"/>
    </source>
</evidence>
<dbReference type="UniPathway" id="UPA00148">
    <property type="reaction ID" value="UER00233"/>
</dbReference>
<evidence type="ECO:0000256" key="5">
    <source>
        <dbReference type="ARBA" id="ARBA00020963"/>
    </source>
</evidence>
<reference evidence="17 18" key="1">
    <citation type="submission" date="2014-07" db="EMBL/GenBank/DDBJ databases">
        <title>Draft Genome Sequence of Gephyronic Acid Producer, Cystobacter violaceus Strain Cb vi76.</title>
        <authorList>
            <person name="Stevens D.C."/>
            <person name="Young J."/>
            <person name="Carmichael R."/>
            <person name="Tan J."/>
            <person name="Taylor R.E."/>
        </authorList>
    </citation>
    <scope>NUCLEOTIDE SEQUENCE [LARGE SCALE GENOMIC DNA]</scope>
    <source>
        <strain evidence="17 18">Cb vi76</strain>
    </source>
</reference>
<dbReference type="SUPFAM" id="SSF89028">
    <property type="entry name" value="Cobalamin adenosyltransferase-like"/>
    <property type="match status" value="1"/>
</dbReference>
<comment type="caution">
    <text evidence="17">The sequence shown here is derived from an EMBL/GenBank/DDBJ whole genome shotgun (WGS) entry which is preliminary data.</text>
</comment>
<dbReference type="GO" id="GO:0005737">
    <property type="term" value="C:cytoplasm"/>
    <property type="evidence" value="ECO:0007669"/>
    <property type="project" value="UniProtKB-SubCell"/>
</dbReference>
<dbReference type="PANTHER" id="PTHR12213">
    <property type="entry name" value="CORRINOID ADENOSYLTRANSFERASE"/>
    <property type="match status" value="1"/>
</dbReference>
<dbReference type="InterPro" id="IPR029499">
    <property type="entry name" value="PduO-typ"/>
</dbReference>
<dbReference type="NCBIfam" id="TIGR00636">
    <property type="entry name" value="PduO_Nterm"/>
    <property type="match status" value="1"/>
</dbReference>
<feature type="domain" description="Cobalamin adenosyltransferase-like" evidence="16">
    <location>
        <begin position="3"/>
        <end position="167"/>
    </location>
</feature>
<dbReference type="GO" id="GO:0009236">
    <property type="term" value="P:cobalamin biosynthetic process"/>
    <property type="evidence" value="ECO:0007669"/>
    <property type="project" value="UniProtKB-UniRule"/>
</dbReference>
<evidence type="ECO:0000256" key="9">
    <source>
        <dbReference type="ARBA" id="ARBA00022840"/>
    </source>
</evidence>
<dbReference type="PANTHER" id="PTHR12213:SF0">
    <property type="entry name" value="CORRINOID ADENOSYLTRANSFERASE MMAB"/>
    <property type="match status" value="1"/>
</dbReference>
<evidence type="ECO:0000256" key="10">
    <source>
        <dbReference type="ARBA" id="ARBA00031529"/>
    </source>
</evidence>
<accession>A0A084SXY2</accession>
<dbReference type="InterPro" id="IPR036451">
    <property type="entry name" value="CblAdoTrfase-like_sf"/>
</dbReference>